<reference evidence="6" key="1">
    <citation type="submission" date="2025-08" db="UniProtKB">
        <authorList>
            <consortium name="RefSeq"/>
        </authorList>
    </citation>
    <scope>IDENTIFICATION</scope>
    <source>
        <tissue evidence="6">Entire body</tissue>
    </source>
</reference>
<evidence type="ECO:0000313" key="5">
    <source>
        <dbReference type="Proteomes" id="UP000192223"/>
    </source>
</evidence>
<evidence type="ECO:0000256" key="1">
    <source>
        <dbReference type="ARBA" id="ARBA00004613"/>
    </source>
</evidence>
<keyword evidence="5" id="KW-1185">Reference proteome</keyword>
<keyword evidence="3" id="KW-0964">Secreted</keyword>
<gene>
    <name evidence="6" type="primary">LOC108744136</name>
</gene>
<dbReference type="SUPFAM" id="SSF50969">
    <property type="entry name" value="YVTN repeat-like/Quinoprotein amine dehydrogenase"/>
    <property type="match status" value="1"/>
</dbReference>
<evidence type="ECO:0000256" key="3">
    <source>
        <dbReference type="ARBA" id="ARBA00022525"/>
    </source>
</evidence>
<dbReference type="GO" id="GO:0005576">
    <property type="term" value="C:extracellular region"/>
    <property type="evidence" value="ECO:0007669"/>
    <property type="project" value="UniProtKB-SubCell"/>
</dbReference>
<dbReference type="InterPro" id="IPR011042">
    <property type="entry name" value="6-blade_b-propeller_TolB-like"/>
</dbReference>
<dbReference type="KEGG" id="apln:108744136"/>
<sequence length="691" mass="78524">MKEKWIQRKGVLEEMISWIFMLFFFTASAFGNEIELLNQWSLLDFNFPYGSGFQAKFKPERTFFTGVEITDDRIFLAMPRVFAGVPASLAFIPRNTPPGSSPPLEAYPSWNWHLAGLEGNNTDCSQIVSIYRIRKDSCNRLWVLDSGVLTSLEDYRPTCTPKILIFDLKTDALIRRILFPREVLRPNSLLTNLVIDESVQGACDSAFVYISDTVAPGIVVYDSLKDTAWRVTHPSMFPDPDFSDATIDGETFTLMDGIIGLAHSPNLGQLYFQPYATDRIFSISTSELRKGPPGELDVLPVTLLGRKSSQGVGLTIDPTDETIYFAPTAETSLASWNPLTNHQREYRQHRKEMSGFNWLCIVMSISASTWKLSESVPSRSEEGISEIFNWTQLEFDYPSEDARQRDIDNGIFVPGRAALIDVDVYYGAREELNKVFVTVPRTRDGIPITLGTVTANNSADGNPIIKPYPSWGWHRNASSCQRDRLIWVVRIKIDECGRLWVLDSGGRNNGQICPPQILAFDLKTDTLLYRYEIPSSQYEYRSLFVTPIVDVRDEECNDTMVYVADALAFSIIVYNPTLGVSWRATDETMYADPNFGTYDIHGISFDLLDGILGMDLSPYKPGSDRILFYHAMSSITENFVYTSDLRNRTRFESNPQSSPEIFHVSFSIYNVQLRWVHGSLFRIWNHVYSYP</sequence>
<name>A0A7F5R352_AGRPL</name>
<evidence type="ECO:0000256" key="2">
    <source>
        <dbReference type="ARBA" id="ARBA00009127"/>
    </source>
</evidence>
<dbReference type="Pfam" id="PF03022">
    <property type="entry name" value="MRJP"/>
    <property type="match status" value="2"/>
</dbReference>
<dbReference type="OrthoDB" id="7776143at2759"/>
<dbReference type="InterPro" id="IPR017996">
    <property type="entry name" value="MRJP/yellow-related"/>
</dbReference>
<dbReference type="RefSeq" id="XP_025829564.1">
    <property type="nucleotide sequence ID" value="XM_025973779.1"/>
</dbReference>
<dbReference type="Proteomes" id="UP000192223">
    <property type="component" value="Unplaced"/>
</dbReference>
<dbReference type="Gene3D" id="2.120.10.30">
    <property type="entry name" value="TolB, C-terminal domain"/>
    <property type="match status" value="2"/>
</dbReference>
<dbReference type="PANTHER" id="PTHR10009:SF19">
    <property type="entry name" value="RE55542P"/>
    <property type="match status" value="1"/>
</dbReference>
<dbReference type="AlphaFoldDB" id="A0A7F5R352"/>
<organism evidence="5 6">
    <name type="scientific">Agrilus planipennis</name>
    <name type="common">Emerald ash borer</name>
    <name type="synonym">Agrilus marcopoli</name>
    <dbReference type="NCBI Taxonomy" id="224129"/>
    <lineage>
        <taxon>Eukaryota</taxon>
        <taxon>Metazoa</taxon>
        <taxon>Ecdysozoa</taxon>
        <taxon>Arthropoda</taxon>
        <taxon>Hexapoda</taxon>
        <taxon>Insecta</taxon>
        <taxon>Pterygota</taxon>
        <taxon>Neoptera</taxon>
        <taxon>Endopterygota</taxon>
        <taxon>Coleoptera</taxon>
        <taxon>Polyphaga</taxon>
        <taxon>Elateriformia</taxon>
        <taxon>Buprestoidea</taxon>
        <taxon>Buprestidae</taxon>
        <taxon>Agrilinae</taxon>
        <taxon>Agrilus</taxon>
    </lineage>
</organism>
<comment type="subcellular location">
    <subcellularLocation>
        <location evidence="1">Secreted</location>
    </subcellularLocation>
</comment>
<dbReference type="PRINTS" id="PR01366">
    <property type="entry name" value="ROYALJELLY"/>
</dbReference>
<dbReference type="InParanoid" id="A0A7F5R352"/>
<dbReference type="GeneID" id="108744136"/>
<dbReference type="PANTHER" id="PTHR10009">
    <property type="entry name" value="PROTEIN YELLOW-RELATED"/>
    <property type="match status" value="1"/>
</dbReference>
<dbReference type="InterPro" id="IPR011044">
    <property type="entry name" value="Quino_amine_DH_bsu"/>
</dbReference>
<evidence type="ECO:0000256" key="4">
    <source>
        <dbReference type="ARBA" id="ARBA00022729"/>
    </source>
</evidence>
<accession>A0A7F5R352</accession>
<comment type="similarity">
    <text evidence="2">Belongs to the major royal jelly protein family.</text>
</comment>
<protein>
    <submittedName>
        <fullName evidence="6">Uncharacterized protein LOC108744136</fullName>
    </submittedName>
</protein>
<evidence type="ECO:0000313" key="6">
    <source>
        <dbReference type="RefSeq" id="XP_025829564.1"/>
    </source>
</evidence>
<keyword evidence="4" id="KW-0732">Signal</keyword>
<proteinExistence type="inferred from homology"/>